<feature type="repeat" description="Cell wall-binding" evidence="2">
    <location>
        <begin position="442"/>
        <end position="461"/>
    </location>
</feature>
<evidence type="ECO:0000313" key="4">
    <source>
        <dbReference type="EMBL" id="KAB1642116.1"/>
    </source>
</evidence>
<evidence type="ECO:0000259" key="3">
    <source>
        <dbReference type="Pfam" id="PF00188"/>
    </source>
</evidence>
<dbReference type="Pfam" id="PF01473">
    <property type="entry name" value="Choline_bind_1"/>
    <property type="match status" value="2"/>
</dbReference>
<feature type="repeat" description="Cell wall-binding" evidence="2">
    <location>
        <begin position="402"/>
        <end position="421"/>
    </location>
</feature>
<feature type="repeat" description="Cell wall-binding" evidence="2">
    <location>
        <begin position="422"/>
        <end position="441"/>
    </location>
</feature>
<dbReference type="CDD" id="cd05379">
    <property type="entry name" value="CAP_bacterial"/>
    <property type="match status" value="1"/>
</dbReference>
<name>A0A7C8FS20_9ACTN</name>
<dbReference type="Proteomes" id="UP000479639">
    <property type="component" value="Unassembled WGS sequence"/>
</dbReference>
<organism evidence="4 5">
    <name type="scientific">Adlercreutzia muris</name>
    <dbReference type="NCBI Taxonomy" id="1796610"/>
    <lineage>
        <taxon>Bacteria</taxon>
        <taxon>Bacillati</taxon>
        <taxon>Actinomycetota</taxon>
        <taxon>Coriobacteriia</taxon>
        <taxon>Eggerthellales</taxon>
        <taxon>Eggerthellaceae</taxon>
        <taxon>Adlercreutzia</taxon>
    </lineage>
</organism>
<protein>
    <recommendedName>
        <fullName evidence="3">SCP domain-containing protein</fullName>
    </recommendedName>
</protein>
<dbReference type="Gene3D" id="2.10.270.10">
    <property type="entry name" value="Cholin Binding"/>
    <property type="match status" value="2"/>
</dbReference>
<sequence length="520" mass="56785">MVSMMRALSERDGRGIGWRLVIAAFLGIVLAGAAPSIAWADETLGGSTEERASSIKGGAAEARAMPQAATPMTDALVVNVFRDYGQAYEVLALVNAERRAAGEAPLAMDQELLEAAMVRSVELSYYFDHTRPDGTDCWTAFPDTKGIVGENIAMMQSGPYQVMNSWMNSPGHRANILDSDFTTIGIGCVYVGNAGPYWVQCFGDGSAAAFAMPADRSFTTRCSIPTSWLQSGNFQFRQNYYSLLSGDSVQAEARFINQAPGAQSFVCELNPATFSWSTDKSAVATVGKTGVIAGRAPGITNVRAAIGDRVRISIPVEVQGDVGTWKKSGGRWWFSFDDGTYAHGWCQIDGDWYLFDSAGWMQTGWQKVGKSWYHLKPSGIMTTGWLKSGGSWYFMRGSGAMATGWVNDQGTWYYLNGSGAMTKGWQKIGKSWYYLKSSGAMATGWQKVGGSWYYLKGSGAMATGWQKIDGRWYHMQSSGAMDKARWIDGKYYVDGSGAMATDQWIGTYHVNGNGLWDKTR</sequence>
<dbReference type="SUPFAM" id="SSF69360">
    <property type="entry name" value="Cell wall binding repeat"/>
    <property type="match status" value="2"/>
</dbReference>
<dbReference type="InterPro" id="IPR035940">
    <property type="entry name" value="CAP_sf"/>
</dbReference>
<dbReference type="EMBL" id="WAJS01000032">
    <property type="protein sequence ID" value="KAB1642116.1"/>
    <property type="molecule type" value="Genomic_DNA"/>
</dbReference>
<dbReference type="InterPro" id="IPR014044">
    <property type="entry name" value="CAP_dom"/>
</dbReference>
<dbReference type="AlphaFoldDB" id="A0A7C8FS20"/>
<dbReference type="PANTHER" id="PTHR31157">
    <property type="entry name" value="SCP DOMAIN-CONTAINING PROTEIN"/>
    <property type="match status" value="1"/>
</dbReference>
<reference evidence="4 5" key="1">
    <citation type="submission" date="2019-09" db="EMBL/GenBank/DDBJ databases">
        <title>Whole genome shotgun sequencing (WGS) of Ellagibacter isourolithinifaciens DSM 104140(T) and Adlercreutzia muris DSM 29508(T).</title>
        <authorList>
            <person name="Stoll D.A."/>
            <person name="Danylec N."/>
            <person name="Huch M."/>
        </authorList>
    </citation>
    <scope>NUCLEOTIDE SEQUENCE [LARGE SCALE GENOMIC DNA]</scope>
    <source>
        <strain evidence="4 5">DSM 29508</strain>
    </source>
</reference>
<dbReference type="SUPFAM" id="SSF55797">
    <property type="entry name" value="PR-1-like"/>
    <property type="match status" value="1"/>
</dbReference>
<dbReference type="Pfam" id="PF19127">
    <property type="entry name" value="Choline_bind_3"/>
    <property type="match status" value="2"/>
</dbReference>
<dbReference type="Pfam" id="PF19085">
    <property type="entry name" value="Choline_bind_2"/>
    <property type="match status" value="1"/>
</dbReference>
<dbReference type="Gene3D" id="3.40.33.10">
    <property type="entry name" value="CAP"/>
    <property type="match status" value="1"/>
</dbReference>
<dbReference type="InterPro" id="IPR018337">
    <property type="entry name" value="Cell_wall/Cho-bd_repeat"/>
</dbReference>
<keyword evidence="1" id="KW-0677">Repeat</keyword>
<keyword evidence="5" id="KW-1185">Reference proteome</keyword>
<dbReference type="Pfam" id="PF00188">
    <property type="entry name" value="CAP"/>
    <property type="match status" value="1"/>
</dbReference>
<feature type="domain" description="SCP" evidence="3">
    <location>
        <begin position="91"/>
        <end position="202"/>
    </location>
</feature>
<proteinExistence type="predicted"/>
<evidence type="ECO:0000313" key="5">
    <source>
        <dbReference type="Proteomes" id="UP000479639"/>
    </source>
</evidence>
<feature type="repeat" description="Cell wall-binding" evidence="2">
    <location>
        <begin position="362"/>
        <end position="381"/>
    </location>
</feature>
<dbReference type="PROSITE" id="PS51170">
    <property type="entry name" value="CW"/>
    <property type="match status" value="5"/>
</dbReference>
<feature type="repeat" description="Cell wall-binding" evidence="2">
    <location>
        <begin position="462"/>
        <end position="481"/>
    </location>
</feature>
<dbReference type="Gene3D" id="2.60.40.1080">
    <property type="match status" value="1"/>
</dbReference>
<dbReference type="InterPro" id="IPR008964">
    <property type="entry name" value="Invasin/intimin_cell_adhesion"/>
</dbReference>
<evidence type="ECO:0000256" key="1">
    <source>
        <dbReference type="ARBA" id="ARBA00022737"/>
    </source>
</evidence>
<comment type="caution">
    <text evidence="4">The sequence shown here is derived from an EMBL/GenBank/DDBJ whole genome shotgun (WGS) entry which is preliminary data.</text>
</comment>
<evidence type="ECO:0000256" key="2">
    <source>
        <dbReference type="PROSITE-ProRule" id="PRU00591"/>
    </source>
</evidence>
<accession>A0A7C8FS20</accession>
<gene>
    <name evidence="4" type="ORF">F8D48_09485</name>
</gene>
<dbReference type="SUPFAM" id="SSF49373">
    <property type="entry name" value="Invasin/intimin cell-adhesion fragments"/>
    <property type="match status" value="1"/>
</dbReference>
<dbReference type="PANTHER" id="PTHR31157:SF1">
    <property type="entry name" value="SCP DOMAIN-CONTAINING PROTEIN"/>
    <property type="match status" value="1"/>
</dbReference>